<keyword evidence="1" id="KW-1133">Transmembrane helix</keyword>
<comment type="caution">
    <text evidence="2">The sequence shown here is derived from an EMBL/GenBank/DDBJ whole genome shotgun (WGS) entry which is preliminary data.</text>
</comment>
<feature type="transmembrane region" description="Helical" evidence="1">
    <location>
        <begin position="220"/>
        <end position="249"/>
    </location>
</feature>
<accession>A0A2W7R7V6</accession>
<evidence type="ECO:0000256" key="1">
    <source>
        <dbReference type="SAM" id="Phobius"/>
    </source>
</evidence>
<dbReference type="Proteomes" id="UP000249538">
    <property type="component" value="Unassembled WGS sequence"/>
</dbReference>
<gene>
    <name evidence="2" type="ORF">LX76_01260</name>
</gene>
<name>A0A2W7R7V6_9RHOB</name>
<evidence type="ECO:0000313" key="3">
    <source>
        <dbReference type="Proteomes" id="UP000249538"/>
    </source>
</evidence>
<dbReference type="RefSeq" id="WP_181247747.1">
    <property type="nucleotide sequence ID" value="NZ_QKZS01000003.1"/>
</dbReference>
<keyword evidence="1" id="KW-0472">Membrane</keyword>
<proteinExistence type="predicted"/>
<keyword evidence="1" id="KW-0812">Transmembrane</keyword>
<protein>
    <submittedName>
        <fullName evidence="2">Uncharacterized protein</fullName>
    </submittedName>
</protein>
<feature type="transmembrane region" description="Helical" evidence="1">
    <location>
        <begin position="255"/>
        <end position="277"/>
    </location>
</feature>
<sequence length="343" mass="37085">MKPPPLREDIFVSVCIPDLALTGTAASEFQELCAGIAARFRFWEVLLTVSAENADDYEPLMARIGNIRLLKLRHGTPFYRRRVAAASEAIGDVVVLTSVDEQAGLDIVAMIERAAASNTIVLGKRGSRSPMNPLLEALGRSAGFRVSSRSMLTMAYPRTLLNRLLAHPDPQLALRFPPADQALPVLWQPATVQRRRRLFSDFGRKLGLVQKLLVSSAPRVLTLVASLSLLVALGSVALAIYAVVVWLTLSGVQPGWFTLTLVLSLTALFLSVAIFGLSIGLQKLVESVSGALGDDILDERSSVDLFGQVMKELNVEVVDQAQPALAAREGAWSRPLPLPDATA</sequence>
<dbReference type="EMBL" id="QKZS01000003">
    <property type="protein sequence ID" value="PZX56231.1"/>
    <property type="molecule type" value="Genomic_DNA"/>
</dbReference>
<dbReference type="AlphaFoldDB" id="A0A2W7R7V6"/>
<organism evidence="2 3">
    <name type="scientific">Cereibacter changlensis</name>
    <dbReference type="NCBI Taxonomy" id="402884"/>
    <lineage>
        <taxon>Bacteria</taxon>
        <taxon>Pseudomonadati</taxon>
        <taxon>Pseudomonadota</taxon>
        <taxon>Alphaproteobacteria</taxon>
        <taxon>Rhodobacterales</taxon>
        <taxon>Paracoccaceae</taxon>
        <taxon>Cereibacter</taxon>
    </lineage>
</organism>
<evidence type="ECO:0000313" key="2">
    <source>
        <dbReference type="EMBL" id="PZX56231.1"/>
    </source>
</evidence>
<reference evidence="2 3" key="1">
    <citation type="submission" date="2018-06" db="EMBL/GenBank/DDBJ databases">
        <title>Genomic Encyclopedia of Archaeal and Bacterial Type Strains, Phase II (KMG-II): from individual species to whole genera.</title>
        <authorList>
            <person name="Goeker M."/>
        </authorList>
    </citation>
    <scope>NUCLEOTIDE SEQUENCE [LARGE SCALE GENOMIC DNA]</scope>
    <source>
        <strain evidence="2 3">DSM 18774</strain>
    </source>
</reference>